<evidence type="ECO:0000256" key="3">
    <source>
        <dbReference type="ARBA" id="ARBA00022106"/>
    </source>
</evidence>
<dbReference type="GO" id="GO:0005886">
    <property type="term" value="C:plasma membrane"/>
    <property type="evidence" value="ECO:0007669"/>
    <property type="project" value="UniProtKB-SubCell"/>
</dbReference>
<evidence type="ECO:0000256" key="1">
    <source>
        <dbReference type="ARBA" id="ARBA00004651"/>
    </source>
</evidence>
<evidence type="ECO:0000256" key="4">
    <source>
        <dbReference type="ARBA" id="ARBA00022448"/>
    </source>
</evidence>
<dbReference type="InterPro" id="IPR002528">
    <property type="entry name" value="MATE_fam"/>
</dbReference>
<keyword evidence="7 10" id="KW-1133">Transmembrane helix</keyword>
<dbReference type="CDD" id="cd13143">
    <property type="entry name" value="MATE_MepA_like"/>
    <property type="match status" value="1"/>
</dbReference>
<keyword evidence="5" id="KW-1003">Cell membrane</keyword>
<reference evidence="11 12" key="1">
    <citation type="submission" date="2011-10" db="EMBL/GenBank/DDBJ databases">
        <title>The Noncontiguous Finished genome of Thermanaerovibrio velox DSM 12556.</title>
        <authorList>
            <consortium name="US DOE Joint Genome Institute (JGI-PGF)"/>
            <person name="Lucas S."/>
            <person name="Copeland A."/>
            <person name="Lapidus A."/>
            <person name="Glavina del Rio T."/>
            <person name="Dalin E."/>
            <person name="Tice H."/>
            <person name="Bruce D."/>
            <person name="Goodwin L."/>
            <person name="Pitluck S."/>
            <person name="Peters L."/>
            <person name="Mikhailova N."/>
            <person name="Teshima H."/>
            <person name="Kyrpides N."/>
            <person name="Mavromatis K."/>
            <person name="Ivanova N."/>
            <person name="Markowitz V."/>
            <person name="Cheng J.-F."/>
            <person name="Hugenholtz P."/>
            <person name="Woyke T."/>
            <person name="Wu D."/>
            <person name="Spring S."/>
            <person name="Brambilla E.-M."/>
            <person name="Klenk H.-P."/>
            <person name="Eisen J.A."/>
        </authorList>
    </citation>
    <scope>NUCLEOTIDE SEQUENCE [LARGE SCALE GENOMIC DNA]</scope>
    <source>
        <strain evidence="11 12">DSM 12556</strain>
    </source>
</reference>
<keyword evidence="6 10" id="KW-0812">Transmembrane</keyword>
<evidence type="ECO:0000256" key="5">
    <source>
        <dbReference type="ARBA" id="ARBA00022475"/>
    </source>
</evidence>
<feature type="transmembrane region" description="Helical" evidence="10">
    <location>
        <begin position="169"/>
        <end position="193"/>
    </location>
</feature>
<dbReference type="eggNOG" id="COG0534">
    <property type="taxonomic scope" value="Bacteria"/>
</dbReference>
<evidence type="ECO:0000256" key="7">
    <source>
        <dbReference type="ARBA" id="ARBA00022989"/>
    </source>
</evidence>
<feature type="transmembrane region" description="Helical" evidence="10">
    <location>
        <begin position="390"/>
        <end position="414"/>
    </location>
</feature>
<protein>
    <recommendedName>
        <fullName evidence="3">Multidrug export protein MepA</fullName>
    </recommendedName>
</protein>
<dbReference type="Pfam" id="PF01554">
    <property type="entry name" value="MatE"/>
    <property type="match status" value="2"/>
</dbReference>
<evidence type="ECO:0000256" key="2">
    <source>
        <dbReference type="ARBA" id="ARBA00008417"/>
    </source>
</evidence>
<dbReference type="GO" id="GO:0046677">
    <property type="term" value="P:response to antibiotic"/>
    <property type="evidence" value="ECO:0007669"/>
    <property type="project" value="UniProtKB-KW"/>
</dbReference>
<evidence type="ECO:0000256" key="10">
    <source>
        <dbReference type="SAM" id="Phobius"/>
    </source>
</evidence>
<dbReference type="EMBL" id="CM001377">
    <property type="protein sequence ID" value="EHM09539.1"/>
    <property type="molecule type" value="Genomic_DNA"/>
</dbReference>
<dbReference type="PANTHER" id="PTHR43823:SF3">
    <property type="entry name" value="MULTIDRUG EXPORT PROTEIN MEPA"/>
    <property type="match status" value="1"/>
</dbReference>
<dbReference type="InterPro" id="IPR051327">
    <property type="entry name" value="MATE_MepA_subfamily"/>
</dbReference>
<comment type="subcellular location">
    <subcellularLocation>
        <location evidence="1">Cell membrane</location>
        <topology evidence="1">Multi-pass membrane protein</topology>
    </subcellularLocation>
</comment>
<dbReference type="PIRSF" id="PIRSF006603">
    <property type="entry name" value="DinF"/>
    <property type="match status" value="1"/>
</dbReference>
<name>H0UPJ2_9BACT</name>
<dbReference type="AlphaFoldDB" id="H0UPJ2"/>
<keyword evidence="12" id="KW-1185">Reference proteome</keyword>
<evidence type="ECO:0000256" key="9">
    <source>
        <dbReference type="ARBA" id="ARBA00023251"/>
    </source>
</evidence>
<evidence type="ECO:0000256" key="6">
    <source>
        <dbReference type="ARBA" id="ARBA00022692"/>
    </source>
</evidence>
<keyword evidence="9" id="KW-0046">Antibiotic resistance</keyword>
<dbReference type="STRING" id="926567.TheveDRAFT_0371"/>
<dbReference type="HOGENOM" id="CLU_012893_0_0_0"/>
<dbReference type="PANTHER" id="PTHR43823">
    <property type="entry name" value="SPORULATION PROTEIN YKVU"/>
    <property type="match status" value="1"/>
</dbReference>
<comment type="similarity">
    <text evidence="2">Belongs to the multi antimicrobial extrusion (MATE) (TC 2.A.66.1) family. MepA subfamily.</text>
</comment>
<dbReference type="InterPro" id="IPR048279">
    <property type="entry name" value="MdtK-like"/>
</dbReference>
<keyword evidence="8 10" id="KW-0472">Membrane</keyword>
<evidence type="ECO:0000313" key="11">
    <source>
        <dbReference type="EMBL" id="EHM09539.1"/>
    </source>
</evidence>
<dbReference type="InterPro" id="IPR045070">
    <property type="entry name" value="MATE_MepA-like"/>
</dbReference>
<sequence>MNMAHRDSEFLGTEPVGSLLIRLSLPAMVGMFVQATYNMVDALFIGWGVGPLGLAGTAVVFPVQFAAMAFATMGGVGTASLVSRSLGAGDVGTARRAMGNLMIMGVVLGGLLASLCALGISPLLELLGASPEVMPHARGYLGVILLGFPLIILGVGMNSVLRAQGRAKLAMVTMFVSAGTNVVLDYIFVFPLGMGVRGAAWATVISQGVMVIWLLWHYFVRGGVLSPGMGDMRPDLRVLGQILSVGLSEFTRLSASGVVAALVVGSLQRYGSYQAVAAYGVVNRVVSLAFMPIVGVGQGLQPILGYNYGAGKLDRALRAVYLSLAGASVISTGAFLVMLLFPEEIFSLFTSDVSLVSLGARTLRTMGMGFALVGLQVAGTGVFQAVGKGLVAFMLSLSRQVFLFIPLLLLLPPVLGLKGVWLAFPLSDLMSAAITAGMLVPHLNAMRDR</sequence>
<dbReference type="GO" id="GO:0042910">
    <property type="term" value="F:xenobiotic transmembrane transporter activity"/>
    <property type="evidence" value="ECO:0007669"/>
    <property type="project" value="InterPro"/>
</dbReference>
<evidence type="ECO:0000256" key="8">
    <source>
        <dbReference type="ARBA" id="ARBA00023136"/>
    </source>
</evidence>
<gene>
    <name evidence="11" type="ORF">TheveDRAFT_0371</name>
</gene>
<feature type="transmembrane region" description="Helical" evidence="10">
    <location>
        <begin position="140"/>
        <end position="157"/>
    </location>
</feature>
<dbReference type="Proteomes" id="UP000005730">
    <property type="component" value="Chromosome"/>
</dbReference>
<keyword evidence="4" id="KW-0813">Transport</keyword>
<accession>H0UPJ2</accession>
<feature type="transmembrane region" description="Helical" evidence="10">
    <location>
        <begin position="199"/>
        <end position="220"/>
    </location>
</feature>
<feature type="transmembrane region" description="Helical" evidence="10">
    <location>
        <begin position="320"/>
        <end position="342"/>
    </location>
</feature>
<dbReference type="NCBIfam" id="TIGR00797">
    <property type="entry name" value="matE"/>
    <property type="match status" value="1"/>
</dbReference>
<evidence type="ECO:0000313" key="12">
    <source>
        <dbReference type="Proteomes" id="UP000005730"/>
    </source>
</evidence>
<proteinExistence type="inferred from homology"/>
<organism evidence="11 12">
    <name type="scientific">Thermanaerovibrio velox DSM 12556</name>
    <dbReference type="NCBI Taxonomy" id="926567"/>
    <lineage>
        <taxon>Bacteria</taxon>
        <taxon>Thermotogati</taxon>
        <taxon>Synergistota</taxon>
        <taxon>Synergistia</taxon>
        <taxon>Synergistales</taxon>
        <taxon>Synergistaceae</taxon>
        <taxon>Thermanaerovibrio</taxon>
    </lineage>
</organism>
<feature type="transmembrane region" description="Helical" evidence="10">
    <location>
        <begin position="362"/>
        <end position="383"/>
    </location>
</feature>
<dbReference type="GO" id="GO:0015297">
    <property type="term" value="F:antiporter activity"/>
    <property type="evidence" value="ECO:0007669"/>
    <property type="project" value="InterPro"/>
</dbReference>
<feature type="transmembrane region" description="Helical" evidence="10">
    <location>
        <begin position="97"/>
        <end position="120"/>
    </location>
</feature>